<comment type="caution">
    <text evidence="3">The sequence shown here is derived from an EMBL/GenBank/DDBJ whole genome shotgun (WGS) entry which is preliminary data.</text>
</comment>
<evidence type="ECO:0000256" key="1">
    <source>
        <dbReference type="SAM" id="MobiDB-lite"/>
    </source>
</evidence>
<name>A0AAD7IES5_9AGAR</name>
<protein>
    <recommendedName>
        <fullName evidence="2">Restriction of telomere capping protein 4 C-terminal domain-containing protein</fullName>
    </recommendedName>
</protein>
<sequence length="318" mass="35266">MCAYSQTEGPQSPKQGIPNRLTDGGKKLQKQKRIYHFTEGCDEILELASDGDQLNTNRLWEGLLKAFDCHHPDSFQDAQKETYPGGYLDRKADPSSRPRSSISSVGFSRPDIPHACVPRRHTPSWNNSDDETKLILETDFVNFILTPHITISLIALELNMSFDEAWTVFQQSDKVGRALHPIPHTAAPQQNSPSPIKRKVNSSENWKAISPSKRSGPTFITLADFPSPSKKQKKSKPPAQARFTGFTLSATTHTTPGSGTIPCEETEEGGAEKALVERDCCRFPKPTGVQRFSTRSAVGSSSSSQNARSFFKQKFRLS</sequence>
<feature type="compositionally biased region" description="Low complexity" evidence="1">
    <location>
        <begin position="293"/>
        <end position="310"/>
    </location>
</feature>
<gene>
    <name evidence="3" type="ORF">B0H16DRAFT_1465036</name>
</gene>
<evidence type="ECO:0000313" key="4">
    <source>
        <dbReference type="Proteomes" id="UP001215598"/>
    </source>
</evidence>
<feature type="region of interest" description="Disordered" evidence="1">
    <location>
        <begin position="183"/>
        <end position="271"/>
    </location>
</feature>
<dbReference type="InterPro" id="IPR028094">
    <property type="entry name" value="RTC4_C"/>
</dbReference>
<dbReference type="Pfam" id="PF14474">
    <property type="entry name" value="RTC4"/>
    <property type="match status" value="1"/>
</dbReference>
<feature type="region of interest" description="Disordered" evidence="1">
    <location>
        <begin position="80"/>
        <end position="109"/>
    </location>
</feature>
<feature type="compositionally biased region" description="Polar residues" evidence="1">
    <location>
        <begin position="1"/>
        <end position="14"/>
    </location>
</feature>
<feature type="compositionally biased region" description="Low complexity" evidence="1">
    <location>
        <begin position="97"/>
        <end position="109"/>
    </location>
</feature>
<keyword evidence="4" id="KW-1185">Reference proteome</keyword>
<dbReference type="Proteomes" id="UP001215598">
    <property type="component" value="Unassembled WGS sequence"/>
</dbReference>
<evidence type="ECO:0000313" key="3">
    <source>
        <dbReference type="EMBL" id="KAJ7740156.1"/>
    </source>
</evidence>
<accession>A0AAD7IES5</accession>
<dbReference type="EMBL" id="JARKIB010000104">
    <property type="protein sequence ID" value="KAJ7740156.1"/>
    <property type="molecule type" value="Genomic_DNA"/>
</dbReference>
<feature type="region of interest" description="Disordered" evidence="1">
    <location>
        <begin position="293"/>
        <end position="318"/>
    </location>
</feature>
<reference evidence="3" key="1">
    <citation type="submission" date="2023-03" db="EMBL/GenBank/DDBJ databases">
        <title>Massive genome expansion in bonnet fungi (Mycena s.s.) driven by repeated elements and novel gene families across ecological guilds.</title>
        <authorList>
            <consortium name="Lawrence Berkeley National Laboratory"/>
            <person name="Harder C.B."/>
            <person name="Miyauchi S."/>
            <person name="Viragh M."/>
            <person name="Kuo A."/>
            <person name="Thoen E."/>
            <person name="Andreopoulos B."/>
            <person name="Lu D."/>
            <person name="Skrede I."/>
            <person name="Drula E."/>
            <person name="Henrissat B."/>
            <person name="Morin E."/>
            <person name="Kohler A."/>
            <person name="Barry K."/>
            <person name="LaButti K."/>
            <person name="Morin E."/>
            <person name="Salamov A."/>
            <person name="Lipzen A."/>
            <person name="Mereny Z."/>
            <person name="Hegedus B."/>
            <person name="Baldrian P."/>
            <person name="Stursova M."/>
            <person name="Weitz H."/>
            <person name="Taylor A."/>
            <person name="Grigoriev I.V."/>
            <person name="Nagy L.G."/>
            <person name="Martin F."/>
            <person name="Kauserud H."/>
        </authorList>
    </citation>
    <scope>NUCLEOTIDE SEQUENCE</scope>
    <source>
        <strain evidence="3">CBHHK182m</strain>
    </source>
</reference>
<dbReference type="AlphaFoldDB" id="A0AAD7IES5"/>
<evidence type="ECO:0000259" key="2">
    <source>
        <dbReference type="Pfam" id="PF14474"/>
    </source>
</evidence>
<organism evidence="3 4">
    <name type="scientific">Mycena metata</name>
    <dbReference type="NCBI Taxonomy" id="1033252"/>
    <lineage>
        <taxon>Eukaryota</taxon>
        <taxon>Fungi</taxon>
        <taxon>Dikarya</taxon>
        <taxon>Basidiomycota</taxon>
        <taxon>Agaricomycotina</taxon>
        <taxon>Agaricomycetes</taxon>
        <taxon>Agaricomycetidae</taxon>
        <taxon>Agaricales</taxon>
        <taxon>Marasmiineae</taxon>
        <taxon>Mycenaceae</taxon>
        <taxon>Mycena</taxon>
    </lineage>
</organism>
<feature type="domain" description="Restriction of telomere capping protein 4 C-terminal" evidence="2">
    <location>
        <begin position="130"/>
        <end position="181"/>
    </location>
</feature>
<proteinExistence type="predicted"/>
<feature type="region of interest" description="Disordered" evidence="1">
    <location>
        <begin position="1"/>
        <end position="26"/>
    </location>
</feature>
<feature type="compositionally biased region" description="Polar residues" evidence="1">
    <location>
        <begin position="246"/>
        <end position="258"/>
    </location>
</feature>